<dbReference type="OrthoDB" id="9805474at2"/>
<feature type="domain" description="Response regulatory" evidence="5">
    <location>
        <begin position="129"/>
        <end position="242"/>
    </location>
</feature>
<dbReference type="Pfam" id="PF00072">
    <property type="entry name" value="Response_reg"/>
    <property type="match status" value="2"/>
</dbReference>
<dbReference type="InterPro" id="IPR050595">
    <property type="entry name" value="Bact_response_regulator"/>
</dbReference>
<evidence type="ECO:0000256" key="1">
    <source>
        <dbReference type="ARBA" id="ARBA00018672"/>
    </source>
</evidence>
<feature type="modified residue" description="4-aspartylphosphate" evidence="4">
    <location>
        <position position="177"/>
    </location>
</feature>
<evidence type="ECO:0000313" key="7">
    <source>
        <dbReference type="Proteomes" id="UP000198597"/>
    </source>
</evidence>
<comment type="caution">
    <text evidence="4">Lacks conserved residue(s) required for the propagation of feature annotation.</text>
</comment>
<protein>
    <recommendedName>
        <fullName evidence="1">Stage 0 sporulation protein A homolog</fullName>
    </recommendedName>
</protein>
<dbReference type="PANTHER" id="PTHR44591">
    <property type="entry name" value="STRESS RESPONSE REGULATOR PROTEIN 1"/>
    <property type="match status" value="1"/>
</dbReference>
<evidence type="ECO:0000256" key="2">
    <source>
        <dbReference type="ARBA" id="ARBA00022553"/>
    </source>
</evidence>
<evidence type="ECO:0000259" key="5">
    <source>
        <dbReference type="PROSITE" id="PS50110"/>
    </source>
</evidence>
<dbReference type="RefSeq" id="WP_089965243.1">
    <property type="nucleotide sequence ID" value="NZ_FNJM01000001.1"/>
</dbReference>
<feature type="domain" description="Response regulatory" evidence="5">
    <location>
        <begin position="3"/>
        <end position="116"/>
    </location>
</feature>
<dbReference type="CDD" id="cd00156">
    <property type="entry name" value="REC"/>
    <property type="match status" value="1"/>
</dbReference>
<dbReference type="PANTHER" id="PTHR44591:SF23">
    <property type="entry name" value="CHEY SUBFAMILY"/>
    <property type="match status" value="1"/>
</dbReference>
<dbReference type="InterPro" id="IPR001789">
    <property type="entry name" value="Sig_transdc_resp-reg_receiver"/>
</dbReference>
<proteinExistence type="predicted"/>
<keyword evidence="2 4" id="KW-0597">Phosphoprotein</keyword>
<sequence>MYTVLHVEQSEFFLRIGKNIIEEKNYRYIATNDINEASSILRNNKVDLVITCLYPEGGNIENFIKEVNSKYEVPIFVVTSNNIDAQKKDLINLGVTEYILKNDFEDEIGKHINYVFQYDQYMNDLREVKIAVVEDSMFERERQKEIFDKHEIENVDFYESGRELVNSGRVYNIYLIDIILKDEFGKDLIRNLRINNIEAIILAVTALDNSKTLASILDVGANDIISKPINENLFIAKLKSNIRVYTLNKKIQMMLEK</sequence>
<dbReference type="PROSITE" id="PS50110">
    <property type="entry name" value="RESPONSE_REGULATORY"/>
    <property type="match status" value="2"/>
</dbReference>
<gene>
    <name evidence="6" type="ORF">SAMN04488529_101391</name>
</gene>
<dbReference type="EMBL" id="FNJM01000001">
    <property type="protein sequence ID" value="SDO77579.1"/>
    <property type="molecule type" value="Genomic_DNA"/>
</dbReference>
<evidence type="ECO:0000256" key="4">
    <source>
        <dbReference type="PROSITE-ProRule" id="PRU00169"/>
    </source>
</evidence>
<dbReference type="InterPro" id="IPR011006">
    <property type="entry name" value="CheY-like_superfamily"/>
</dbReference>
<comment type="function">
    <text evidence="3">May play the central regulatory role in sporulation. It may be an element of the effector pathway responsible for the activation of sporulation genes in response to nutritional stress. Spo0A may act in concert with spo0H (a sigma factor) to control the expression of some genes that are critical to the sporulation process.</text>
</comment>
<dbReference type="SUPFAM" id="SSF52172">
    <property type="entry name" value="CheY-like"/>
    <property type="match status" value="2"/>
</dbReference>
<accession>A0A1H0MAV4</accession>
<dbReference type="AlphaFoldDB" id="A0A1H0MAV4"/>
<dbReference type="Gene3D" id="3.40.50.2300">
    <property type="match status" value="2"/>
</dbReference>
<keyword evidence="7" id="KW-1185">Reference proteome</keyword>
<evidence type="ECO:0000313" key="6">
    <source>
        <dbReference type="EMBL" id="SDO77579.1"/>
    </source>
</evidence>
<evidence type="ECO:0000256" key="3">
    <source>
        <dbReference type="ARBA" id="ARBA00024867"/>
    </source>
</evidence>
<reference evidence="6 7" key="1">
    <citation type="submission" date="2016-10" db="EMBL/GenBank/DDBJ databases">
        <authorList>
            <person name="de Groot N.N."/>
        </authorList>
    </citation>
    <scope>NUCLEOTIDE SEQUENCE [LARGE SCALE GENOMIC DNA]</scope>
    <source>
        <strain evidence="6 7">DSM 12272</strain>
    </source>
</reference>
<dbReference type="Proteomes" id="UP000198597">
    <property type="component" value="Unassembled WGS sequence"/>
</dbReference>
<name>A0A1H0MAV4_9CLOT</name>
<organism evidence="6 7">
    <name type="scientific">Clostridium gasigenes</name>
    <dbReference type="NCBI Taxonomy" id="94869"/>
    <lineage>
        <taxon>Bacteria</taxon>
        <taxon>Bacillati</taxon>
        <taxon>Bacillota</taxon>
        <taxon>Clostridia</taxon>
        <taxon>Eubacteriales</taxon>
        <taxon>Clostridiaceae</taxon>
        <taxon>Clostridium</taxon>
    </lineage>
</organism>
<dbReference type="STRING" id="94869.SAMN04488529_101391"/>
<dbReference type="GO" id="GO:0000160">
    <property type="term" value="P:phosphorelay signal transduction system"/>
    <property type="evidence" value="ECO:0007669"/>
    <property type="project" value="InterPro"/>
</dbReference>
<dbReference type="SMART" id="SM00448">
    <property type="entry name" value="REC"/>
    <property type="match status" value="2"/>
</dbReference>